<keyword evidence="5" id="KW-0407">Ion channel</keyword>
<evidence type="ECO:0000259" key="3">
    <source>
        <dbReference type="PROSITE" id="PS51201"/>
    </source>
</evidence>
<dbReference type="SUPFAM" id="SSF116726">
    <property type="entry name" value="TrkA C-terminal domain-like"/>
    <property type="match status" value="1"/>
</dbReference>
<evidence type="ECO:0000313" key="5">
    <source>
        <dbReference type="EMBL" id="PZO54113.1"/>
    </source>
</evidence>
<sequence length="356" mass="38788">MRPLEQSSFQRVFTGVLFFSTTIVVAVVGYILAGWTPLDAIYMVVITIFGVGYGEVNPLNTAGLRIFTILVIIAGALSVAYTVAGFVQVVTEGEISRALHIRQMTQEIQKLSNHVIVCGYGRMGQMLTRKLTEDQQKFIILDRDPDRISAAQEKGHLVYVGNATDEAHLLAVGIDRARVLATVLPDDAANVFISLTVRELNSKVMVVARGTLPTSAKKLRLAGADHVILPTAIGALRMAHLISHPNAVNFLAQDDGRANLNELLAEIDIQMNELTVSPDSALLKRTIGDVESHSQGTFIVVALKRANGTVVVHPGNQEVLQENDSVMIMGHQGDMPNFAQRSAMKSQLRYRGAKVR</sequence>
<dbReference type="GO" id="GO:0006813">
    <property type="term" value="P:potassium ion transport"/>
    <property type="evidence" value="ECO:0007669"/>
    <property type="project" value="InterPro"/>
</dbReference>
<dbReference type="GO" id="GO:0005886">
    <property type="term" value="C:plasma membrane"/>
    <property type="evidence" value="ECO:0007669"/>
    <property type="project" value="UniProtKB-SubCell"/>
</dbReference>
<comment type="caution">
    <text evidence="5">The sequence shown here is derived from an EMBL/GenBank/DDBJ whole genome shotgun (WGS) entry which is preliminary data.</text>
</comment>
<dbReference type="Proteomes" id="UP000249794">
    <property type="component" value="Unassembled WGS sequence"/>
</dbReference>
<dbReference type="InterPro" id="IPR050721">
    <property type="entry name" value="Trk_Ktr_HKT_K-transport"/>
</dbReference>
<feature type="transmembrane region" description="Helical" evidence="2">
    <location>
        <begin position="66"/>
        <end position="87"/>
    </location>
</feature>
<dbReference type="PROSITE" id="PS51201">
    <property type="entry name" value="RCK_N"/>
    <property type="match status" value="1"/>
</dbReference>
<reference evidence="5 6" key="2">
    <citation type="submission" date="2018-06" db="EMBL/GenBank/DDBJ databases">
        <title>Metagenomic assembly of (sub)arctic Cyanobacteria and their associated microbiome from non-axenic cultures.</title>
        <authorList>
            <person name="Baurain D."/>
        </authorList>
    </citation>
    <scope>NUCLEOTIDE SEQUENCE [LARGE SCALE GENOMIC DNA]</scope>
    <source>
        <strain evidence="5">ULC027bin1</strain>
    </source>
</reference>
<dbReference type="Pfam" id="PF07885">
    <property type="entry name" value="Ion_trans_2"/>
    <property type="match status" value="1"/>
</dbReference>
<dbReference type="InterPro" id="IPR036721">
    <property type="entry name" value="RCK_C_sf"/>
</dbReference>
<dbReference type="SUPFAM" id="SSF51735">
    <property type="entry name" value="NAD(P)-binding Rossmann-fold domains"/>
    <property type="match status" value="1"/>
</dbReference>
<dbReference type="Gene3D" id="3.40.50.720">
    <property type="entry name" value="NAD(P)-binding Rossmann-like Domain"/>
    <property type="match status" value="1"/>
</dbReference>
<keyword evidence="2" id="KW-0812">Transmembrane</keyword>
<dbReference type="EMBL" id="QBMP01000119">
    <property type="protein sequence ID" value="PZO54113.1"/>
    <property type="molecule type" value="Genomic_DNA"/>
</dbReference>
<feature type="transmembrane region" description="Helical" evidence="2">
    <location>
        <begin position="38"/>
        <end position="54"/>
    </location>
</feature>
<dbReference type="PANTHER" id="PTHR43833:SF9">
    <property type="entry name" value="POTASSIUM CHANNEL PROTEIN YUGO-RELATED"/>
    <property type="match status" value="1"/>
</dbReference>
<evidence type="ECO:0000259" key="4">
    <source>
        <dbReference type="PROSITE" id="PS51202"/>
    </source>
</evidence>
<feature type="domain" description="RCK N-terminal" evidence="3">
    <location>
        <begin position="112"/>
        <end position="228"/>
    </location>
</feature>
<proteinExistence type="predicted"/>
<dbReference type="InterPro" id="IPR013099">
    <property type="entry name" value="K_chnl_dom"/>
</dbReference>
<dbReference type="InterPro" id="IPR003148">
    <property type="entry name" value="RCK_N"/>
</dbReference>
<dbReference type="Pfam" id="PF02080">
    <property type="entry name" value="TrkA_C"/>
    <property type="match status" value="1"/>
</dbReference>
<dbReference type="PROSITE" id="PS51202">
    <property type="entry name" value="RCK_C"/>
    <property type="match status" value="1"/>
</dbReference>
<dbReference type="AlphaFoldDB" id="A0A2W4XA45"/>
<comment type="subcellular location">
    <subcellularLocation>
        <location evidence="1">Cell membrane</location>
        <topology evidence="1">Multi-pass membrane protein</topology>
    </subcellularLocation>
</comment>
<protein>
    <submittedName>
        <fullName evidence="5">Potassium channel protein</fullName>
    </submittedName>
</protein>
<reference evidence="6" key="1">
    <citation type="submission" date="2018-04" db="EMBL/GenBank/DDBJ databases">
        <authorList>
            <person name="Cornet L."/>
        </authorList>
    </citation>
    <scope>NUCLEOTIDE SEQUENCE [LARGE SCALE GENOMIC DNA]</scope>
</reference>
<gene>
    <name evidence="5" type="ORF">DCF15_12065</name>
</gene>
<keyword evidence="2" id="KW-1133">Transmembrane helix</keyword>
<evidence type="ECO:0000256" key="2">
    <source>
        <dbReference type="SAM" id="Phobius"/>
    </source>
</evidence>
<evidence type="ECO:0000313" key="6">
    <source>
        <dbReference type="Proteomes" id="UP000249794"/>
    </source>
</evidence>
<dbReference type="GO" id="GO:0008324">
    <property type="term" value="F:monoatomic cation transmembrane transporter activity"/>
    <property type="evidence" value="ECO:0007669"/>
    <property type="project" value="InterPro"/>
</dbReference>
<feature type="transmembrane region" description="Helical" evidence="2">
    <location>
        <begin position="12"/>
        <end position="32"/>
    </location>
</feature>
<dbReference type="Pfam" id="PF02254">
    <property type="entry name" value="TrkA_N"/>
    <property type="match status" value="1"/>
</dbReference>
<dbReference type="InterPro" id="IPR036291">
    <property type="entry name" value="NAD(P)-bd_dom_sf"/>
</dbReference>
<dbReference type="SUPFAM" id="SSF81324">
    <property type="entry name" value="Voltage-gated potassium channels"/>
    <property type="match status" value="1"/>
</dbReference>
<dbReference type="PANTHER" id="PTHR43833">
    <property type="entry name" value="POTASSIUM CHANNEL PROTEIN 2-RELATED-RELATED"/>
    <property type="match status" value="1"/>
</dbReference>
<dbReference type="Gene3D" id="3.30.70.1450">
    <property type="entry name" value="Regulator of K+ conductance, C-terminal domain"/>
    <property type="match status" value="1"/>
</dbReference>
<accession>A0A2W4XA45</accession>
<keyword evidence="2" id="KW-0472">Membrane</keyword>
<keyword evidence="5" id="KW-0813">Transport</keyword>
<evidence type="ECO:0000256" key="1">
    <source>
        <dbReference type="ARBA" id="ARBA00004651"/>
    </source>
</evidence>
<feature type="domain" description="RCK C-terminal" evidence="4">
    <location>
        <begin position="258"/>
        <end position="344"/>
    </location>
</feature>
<keyword evidence="5" id="KW-0406">Ion transport</keyword>
<name>A0A2W4XA45_9CYAN</name>
<dbReference type="Gene3D" id="1.10.287.70">
    <property type="match status" value="1"/>
</dbReference>
<organism evidence="5 6">
    <name type="scientific">Phormidesmis priestleyi</name>
    <dbReference type="NCBI Taxonomy" id="268141"/>
    <lineage>
        <taxon>Bacteria</taxon>
        <taxon>Bacillati</taxon>
        <taxon>Cyanobacteriota</taxon>
        <taxon>Cyanophyceae</taxon>
        <taxon>Leptolyngbyales</taxon>
        <taxon>Leptolyngbyaceae</taxon>
        <taxon>Phormidesmis</taxon>
    </lineage>
</organism>
<dbReference type="InterPro" id="IPR006037">
    <property type="entry name" value="RCK_C"/>
</dbReference>